<name>A0ACC1QDN4_9HYPO</name>
<organism evidence="1 2">
    <name type="scientific">Lecanicillium saksenae</name>
    <dbReference type="NCBI Taxonomy" id="468837"/>
    <lineage>
        <taxon>Eukaryota</taxon>
        <taxon>Fungi</taxon>
        <taxon>Dikarya</taxon>
        <taxon>Ascomycota</taxon>
        <taxon>Pezizomycotina</taxon>
        <taxon>Sordariomycetes</taxon>
        <taxon>Hypocreomycetidae</taxon>
        <taxon>Hypocreales</taxon>
        <taxon>Cordycipitaceae</taxon>
        <taxon>Lecanicillium</taxon>
    </lineage>
</organism>
<dbReference type="EMBL" id="JANAKD010003008">
    <property type="protein sequence ID" value="KAJ3472580.1"/>
    <property type="molecule type" value="Genomic_DNA"/>
</dbReference>
<proteinExistence type="predicted"/>
<accession>A0ACC1QDN4</accession>
<evidence type="ECO:0000313" key="1">
    <source>
        <dbReference type="EMBL" id="KAJ3472580.1"/>
    </source>
</evidence>
<keyword evidence="2" id="KW-1185">Reference proteome</keyword>
<dbReference type="Proteomes" id="UP001148737">
    <property type="component" value="Unassembled WGS sequence"/>
</dbReference>
<reference evidence="1" key="1">
    <citation type="submission" date="2022-07" db="EMBL/GenBank/DDBJ databases">
        <title>Genome Sequence of Lecanicillium saksenae.</title>
        <authorList>
            <person name="Buettner E."/>
        </authorList>
    </citation>
    <scope>NUCLEOTIDE SEQUENCE</scope>
    <source>
        <strain evidence="1">VT-O1</strain>
    </source>
</reference>
<protein>
    <submittedName>
        <fullName evidence="1">Uncharacterized protein</fullName>
    </submittedName>
</protein>
<evidence type="ECO:0000313" key="2">
    <source>
        <dbReference type="Proteomes" id="UP001148737"/>
    </source>
</evidence>
<gene>
    <name evidence="1" type="ORF">NLG97_g10873</name>
</gene>
<comment type="caution">
    <text evidence="1">The sequence shown here is derived from an EMBL/GenBank/DDBJ whole genome shotgun (WGS) entry which is preliminary data.</text>
</comment>
<sequence length="173" mass="18911">MVYTSQGRPDADVAETRAKMDTFLSPAGDDIYVLAVLERETGALVGTISSHLRVDLLGWPALGYMLRKEAWGKGYATEMLRGFLEVYWSLPREEALVELTVDSSTVTAAAAEAARSGEVVTVPEQLAAITLDANVASQNVLLKNGFKHVKKWIDTDNAPLLPLVFAFCLERPQ</sequence>